<sequence length="537" mass="59145">MFHVMNSSFFKYLLIYIMCIGFFVGCNNETEIVSEAVPVLEDFSPKSALVGDEVTFTGSGFGDYRADADSHVSFNGTEVTQFVKYSDKRIVVKVPEGATSGNVTLKINNTELVTEDAFTVKEPEPEVTELLVTGFSPMEGYAFNEVTISGYNFGASVNGVTIKFNGVEADEIVSVSDREIKVIVPDDATTGPITVKVSSEEYTTTDVFTCSAGATVASVSPTEAWAGEIITLKGENFFTDVPLSDIRVRFKDGSAIPESVTANEIKVKVPAEGNTATLYVDFGEKQTVKGPFFQVYKLFENDFNNGASYEPFRDSPVWAPSTVNVENNYLKFYYNYAALAADNRRERRGCEVVCDLMVVKDGWYGFKVFLPSGAYPQNVTGTIIAQLFNSGDRNSWAGHVSVEKNKLVLSHRHALVDPVTAEFGDIPFDKWVSVVVYFKVGINGTGNLKAWSWIEGQTPGTLNAPAYDSGQVDFGFGEWIDDNTLNCEITKDNIIGDYISPKFGMYVQWPADLTIYFDDIKALQGNPEDAFDIVKPE</sequence>
<dbReference type="InterPro" id="IPR013783">
    <property type="entry name" value="Ig-like_fold"/>
</dbReference>
<feature type="domain" description="IPT/TIG" evidence="2">
    <location>
        <begin position="215"/>
        <end position="274"/>
    </location>
</feature>
<feature type="domain" description="IPT/TIG" evidence="2">
    <location>
        <begin position="38"/>
        <end position="111"/>
    </location>
</feature>
<evidence type="ECO:0000256" key="1">
    <source>
        <dbReference type="ARBA" id="ARBA00023180"/>
    </source>
</evidence>
<protein>
    <recommendedName>
        <fullName evidence="2">IPT/TIG domain-containing protein</fullName>
    </recommendedName>
</protein>
<feature type="domain" description="IPT/TIG" evidence="2">
    <location>
        <begin position="132"/>
        <end position="203"/>
    </location>
</feature>
<dbReference type="Pfam" id="PF01833">
    <property type="entry name" value="TIG"/>
    <property type="match status" value="3"/>
</dbReference>
<comment type="caution">
    <text evidence="3">The sequence shown here is derived from an EMBL/GenBank/DDBJ whole genome shotgun (WGS) entry which is preliminary data.</text>
</comment>
<dbReference type="Gene3D" id="2.60.120.200">
    <property type="match status" value="1"/>
</dbReference>
<evidence type="ECO:0000259" key="2">
    <source>
        <dbReference type="Pfam" id="PF01833"/>
    </source>
</evidence>
<dbReference type="Gene3D" id="2.60.40.10">
    <property type="entry name" value="Immunoglobulins"/>
    <property type="match status" value="3"/>
</dbReference>
<dbReference type="CDD" id="cd00102">
    <property type="entry name" value="IPT"/>
    <property type="match status" value="3"/>
</dbReference>
<dbReference type="InterPro" id="IPR014756">
    <property type="entry name" value="Ig_E-set"/>
</dbReference>
<dbReference type="EMBL" id="QSTF01000019">
    <property type="protein sequence ID" value="RGM39584.1"/>
    <property type="molecule type" value="Genomic_DNA"/>
</dbReference>
<dbReference type="Proteomes" id="UP000260780">
    <property type="component" value="Unassembled WGS sequence"/>
</dbReference>
<name>A0A3E4WBN7_9BACT</name>
<dbReference type="InterPro" id="IPR052014">
    <property type="entry name" value="Dictyostelium_Tiger"/>
</dbReference>
<evidence type="ECO:0000313" key="4">
    <source>
        <dbReference type="Proteomes" id="UP000260780"/>
    </source>
</evidence>
<keyword evidence="1" id="KW-0325">Glycoprotein</keyword>
<dbReference type="Pfam" id="PF14099">
    <property type="entry name" value="Polysacc_lyase"/>
    <property type="match status" value="1"/>
</dbReference>
<proteinExistence type="predicted"/>
<organism evidence="3 4">
    <name type="scientific">Phocaeicola plebeius</name>
    <dbReference type="NCBI Taxonomy" id="310297"/>
    <lineage>
        <taxon>Bacteria</taxon>
        <taxon>Pseudomonadati</taxon>
        <taxon>Bacteroidota</taxon>
        <taxon>Bacteroidia</taxon>
        <taxon>Bacteroidales</taxon>
        <taxon>Bacteroidaceae</taxon>
        <taxon>Phocaeicola</taxon>
    </lineage>
</organism>
<dbReference type="InterPro" id="IPR025975">
    <property type="entry name" value="Polysacc_lyase"/>
</dbReference>
<accession>A0A3E4WBN7</accession>
<dbReference type="InterPro" id="IPR002909">
    <property type="entry name" value="IPT_dom"/>
</dbReference>
<reference evidence="3 4" key="1">
    <citation type="submission" date="2018-08" db="EMBL/GenBank/DDBJ databases">
        <title>A genome reference for cultivated species of the human gut microbiota.</title>
        <authorList>
            <person name="Zou Y."/>
            <person name="Xue W."/>
            <person name="Luo G."/>
        </authorList>
    </citation>
    <scope>NUCLEOTIDE SEQUENCE [LARGE SCALE GENOMIC DNA]</scope>
    <source>
        <strain evidence="3 4">OM08-14</strain>
    </source>
</reference>
<gene>
    <name evidence="3" type="ORF">DXC17_08740</name>
</gene>
<dbReference type="AlphaFoldDB" id="A0A3E4WBN7"/>
<evidence type="ECO:0000313" key="3">
    <source>
        <dbReference type="EMBL" id="RGM39584.1"/>
    </source>
</evidence>
<dbReference type="SUPFAM" id="SSF81296">
    <property type="entry name" value="E set domains"/>
    <property type="match status" value="3"/>
</dbReference>
<dbReference type="PANTHER" id="PTHR31341">
    <property type="entry name" value="IPT/TIG DOMAIN-CONTAINING PROTEIN-RELATED-RELATED"/>
    <property type="match status" value="1"/>
</dbReference>